<reference evidence="2 3" key="1">
    <citation type="submission" date="2024-09" db="EMBL/GenBank/DDBJ databases">
        <authorList>
            <person name="Sun Q."/>
            <person name="Mori K."/>
        </authorList>
    </citation>
    <scope>NUCLEOTIDE SEQUENCE [LARGE SCALE GENOMIC DNA]</scope>
    <source>
        <strain evidence="2 3">CCM 7650</strain>
    </source>
</reference>
<dbReference type="Proteomes" id="UP001589797">
    <property type="component" value="Unassembled WGS sequence"/>
</dbReference>
<accession>A0ABV6FMM9</accession>
<dbReference type="CDD" id="cd04301">
    <property type="entry name" value="NAT_SF"/>
    <property type="match status" value="1"/>
</dbReference>
<dbReference type="PROSITE" id="PS51186">
    <property type="entry name" value="GNAT"/>
    <property type="match status" value="1"/>
</dbReference>
<dbReference type="RefSeq" id="WP_382385533.1">
    <property type="nucleotide sequence ID" value="NZ_JBHLWI010000001.1"/>
</dbReference>
<dbReference type="InterPro" id="IPR000182">
    <property type="entry name" value="GNAT_dom"/>
</dbReference>
<dbReference type="EC" id="2.3.1.-" evidence="2"/>
<evidence type="ECO:0000259" key="1">
    <source>
        <dbReference type="PROSITE" id="PS51186"/>
    </source>
</evidence>
<comment type="caution">
    <text evidence="2">The sequence shown here is derived from an EMBL/GenBank/DDBJ whole genome shotgun (WGS) entry which is preliminary data.</text>
</comment>
<gene>
    <name evidence="2" type="ORF">ACFFIP_00170</name>
</gene>
<dbReference type="Pfam" id="PF00583">
    <property type="entry name" value="Acetyltransf_1"/>
    <property type="match status" value="1"/>
</dbReference>
<protein>
    <submittedName>
        <fullName evidence="2">GNAT family N-acetyltransferase</fullName>
        <ecNumber evidence="2">2.3.1.-</ecNumber>
    </submittedName>
</protein>
<sequence>MSSLSLNIEVLSDDHLIDALLLMQKVFFEEQQIPVDYLPVKIFPQISWGIFNGDSLIGLSIAWKEEDLWHWGRYAVHPQWRGKGLGRKLAQVCLSDLFQQGAQEVHIDARDVTLKLLLQFGAKVVGDTFDFYGPVTPMRLKAVDFFENMRLNKFRR</sequence>
<feature type="domain" description="N-acetyltransferase" evidence="1">
    <location>
        <begin position="6"/>
        <end position="143"/>
    </location>
</feature>
<dbReference type="SUPFAM" id="SSF55729">
    <property type="entry name" value="Acyl-CoA N-acyltransferases (Nat)"/>
    <property type="match status" value="1"/>
</dbReference>
<proteinExistence type="predicted"/>
<name>A0ABV6FMM9_9BACT</name>
<keyword evidence="2" id="KW-0012">Acyltransferase</keyword>
<dbReference type="InterPro" id="IPR016181">
    <property type="entry name" value="Acyl_CoA_acyltransferase"/>
</dbReference>
<evidence type="ECO:0000313" key="2">
    <source>
        <dbReference type="EMBL" id="MFC0261077.1"/>
    </source>
</evidence>
<keyword evidence="3" id="KW-1185">Reference proteome</keyword>
<keyword evidence="2" id="KW-0808">Transferase</keyword>
<organism evidence="2 3">
    <name type="scientific">Fontibacter flavus</name>
    <dbReference type="NCBI Taxonomy" id="654838"/>
    <lineage>
        <taxon>Bacteria</taxon>
        <taxon>Pseudomonadati</taxon>
        <taxon>Bacteroidota</taxon>
        <taxon>Cytophagia</taxon>
        <taxon>Cytophagales</taxon>
        <taxon>Cyclobacteriaceae</taxon>
        <taxon>Fontibacter</taxon>
    </lineage>
</organism>
<dbReference type="EMBL" id="JBHLWI010000001">
    <property type="protein sequence ID" value="MFC0261077.1"/>
    <property type="molecule type" value="Genomic_DNA"/>
</dbReference>
<dbReference type="GO" id="GO:0016746">
    <property type="term" value="F:acyltransferase activity"/>
    <property type="evidence" value="ECO:0007669"/>
    <property type="project" value="UniProtKB-KW"/>
</dbReference>
<dbReference type="Gene3D" id="3.40.630.30">
    <property type="match status" value="1"/>
</dbReference>
<evidence type="ECO:0000313" key="3">
    <source>
        <dbReference type="Proteomes" id="UP001589797"/>
    </source>
</evidence>